<comment type="similarity">
    <text evidence="1">Belongs to the peptidase S33 family.</text>
</comment>
<dbReference type="InterPro" id="IPR029058">
    <property type="entry name" value="AB_hydrolase_fold"/>
</dbReference>
<sequence length="384" mass="44045">MPDIQPLDPNVPKDEVDRLFRKLKDTRLPQIPVVPGAGDKYGPSLEWINKLYNYWLNDFSWSKAQEQISEWHHFTTEIENLNVHFVHEKARVCKEKAIPLLLVHGWPGTFFEYVPQSYEDMFQNVMHPLLEPSSADQPSFHLVVPSLPGFCWSQGPPSVKWTLQDTARIYDQLMKRLGYKSYVAQAGDWGHWVVRELGTGRYDACKAVHTNMCPGAPPRGTELNQKEQAAMDRAQWWIGEPLKEGHMGYAIEMRTRPQTIGVAFNDNPVGIMMFIGEKYQELADPNLKTATLESEQFNHDLCATLSLYFFTPPSIMTSMLCYYNNVRHEVYTEFNAKEENLIRVPLGVSTFPYDAFPVPKAGAETTTTNLQFFKGKRIDECGEE</sequence>
<dbReference type="PANTHER" id="PTHR21661">
    <property type="entry name" value="EPOXIDE HYDROLASE 1-RELATED"/>
    <property type="match status" value="1"/>
</dbReference>
<dbReference type="Pfam" id="PF06441">
    <property type="entry name" value="EHN"/>
    <property type="match status" value="1"/>
</dbReference>
<keyword evidence="2" id="KW-0378">Hydrolase</keyword>
<name>A0A9W9C6L5_9PLEO</name>
<keyword evidence="5" id="KW-1185">Reference proteome</keyword>
<proteinExistence type="inferred from homology"/>
<dbReference type="OrthoDB" id="7130006at2759"/>
<dbReference type="SUPFAM" id="SSF53474">
    <property type="entry name" value="alpha/beta-Hydrolases"/>
    <property type="match status" value="1"/>
</dbReference>
<evidence type="ECO:0000256" key="2">
    <source>
        <dbReference type="ARBA" id="ARBA00022801"/>
    </source>
</evidence>
<protein>
    <recommendedName>
        <fullName evidence="3">Epoxide hydrolase N-terminal domain-containing protein</fullName>
    </recommendedName>
</protein>
<comment type="caution">
    <text evidence="4">The sequence shown here is derived from an EMBL/GenBank/DDBJ whole genome shotgun (WGS) entry which is preliminary data.</text>
</comment>
<dbReference type="GO" id="GO:0097176">
    <property type="term" value="P:epoxide metabolic process"/>
    <property type="evidence" value="ECO:0007669"/>
    <property type="project" value="TreeGrafter"/>
</dbReference>
<dbReference type="RefSeq" id="XP_056066754.1">
    <property type="nucleotide sequence ID" value="XM_056219627.1"/>
</dbReference>
<dbReference type="EMBL" id="JAPEUX010000008">
    <property type="protein sequence ID" value="KAJ4346954.1"/>
    <property type="molecule type" value="Genomic_DNA"/>
</dbReference>
<evidence type="ECO:0000256" key="1">
    <source>
        <dbReference type="ARBA" id="ARBA00010088"/>
    </source>
</evidence>
<organism evidence="4 5">
    <name type="scientific">Didymosphaeria variabile</name>
    <dbReference type="NCBI Taxonomy" id="1932322"/>
    <lineage>
        <taxon>Eukaryota</taxon>
        <taxon>Fungi</taxon>
        <taxon>Dikarya</taxon>
        <taxon>Ascomycota</taxon>
        <taxon>Pezizomycotina</taxon>
        <taxon>Dothideomycetes</taxon>
        <taxon>Pleosporomycetidae</taxon>
        <taxon>Pleosporales</taxon>
        <taxon>Massarineae</taxon>
        <taxon>Didymosphaeriaceae</taxon>
        <taxon>Didymosphaeria</taxon>
    </lineage>
</organism>
<dbReference type="Gene3D" id="3.40.50.1820">
    <property type="entry name" value="alpha/beta hydrolase"/>
    <property type="match status" value="1"/>
</dbReference>
<gene>
    <name evidence="4" type="ORF">N0V89_010887</name>
</gene>
<dbReference type="InterPro" id="IPR010497">
    <property type="entry name" value="Epoxide_hydro_N"/>
</dbReference>
<dbReference type="PANTHER" id="PTHR21661:SF79">
    <property type="entry name" value="EPOXIDE HYDROLASE"/>
    <property type="match status" value="1"/>
</dbReference>
<dbReference type="InterPro" id="IPR016292">
    <property type="entry name" value="Epoxide_hydrolase"/>
</dbReference>
<feature type="domain" description="Epoxide hydrolase N-terminal" evidence="3">
    <location>
        <begin position="4"/>
        <end position="113"/>
    </location>
</feature>
<dbReference type="PIRSF" id="PIRSF001112">
    <property type="entry name" value="Epoxide_hydrolase"/>
    <property type="match status" value="1"/>
</dbReference>
<dbReference type="AlphaFoldDB" id="A0A9W9C6L5"/>
<dbReference type="GO" id="GO:0004301">
    <property type="term" value="F:epoxide hydrolase activity"/>
    <property type="evidence" value="ECO:0007669"/>
    <property type="project" value="TreeGrafter"/>
</dbReference>
<evidence type="ECO:0000313" key="4">
    <source>
        <dbReference type="EMBL" id="KAJ4346954.1"/>
    </source>
</evidence>
<dbReference type="GeneID" id="80914417"/>
<accession>A0A9W9C6L5</accession>
<evidence type="ECO:0000313" key="5">
    <source>
        <dbReference type="Proteomes" id="UP001140513"/>
    </source>
</evidence>
<evidence type="ECO:0000259" key="3">
    <source>
        <dbReference type="Pfam" id="PF06441"/>
    </source>
</evidence>
<dbReference type="Proteomes" id="UP001140513">
    <property type="component" value="Unassembled WGS sequence"/>
</dbReference>
<reference evidence="4" key="1">
    <citation type="submission" date="2022-10" db="EMBL/GenBank/DDBJ databases">
        <title>Tapping the CABI collections for fungal endophytes: first genome assemblies for Collariella, Neodidymelliopsis, Ascochyta clinopodiicola, Didymella pomorum, Didymosphaeria variabile, Neocosmospora piperis and Neocucurbitaria cava.</title>
        <authorList>
            <person name="Hill R."/>
        </authorList>
    </citation>
    <scope>NUCLEOTIDE SEQUENCE</scope>
    <source>
        <strain evidence="4">IMI 356815</strain>
    </source>
</reference>